<feature type="domain" description="Reverse transcriptase" evidence="3">
    <location>
        <begin position="562"/>
        <end position="840"/>
    </location>
</feature>
<organism evidence="4 5">
    <name type="scientific">Vitis vinifera</name>
    <name type="common">Grape</name>
    <dbReference type="NCBI Taxonomy" id="29760"/>
    <lineage>
        <taxon>Eukaryota</taxon>
        <taxon>Viridiplantae</taxon>
        <taxon>Streptophyta</taxon>
        <taxon>Embryophyta</taxon>
        <taxon>Tracheophyta</taxon>
        <taxon>Spermatophyta</taxon>
        <taxon>Magnoliopsida</taxon>
        <taxon>eudicotyledons</taxon>
        <taxon>Gunneridae</taxon>
        <taxon>Pentapetalae</taxon>
        <taxon>rosids</taxon>
        <taxon>Vitales</taxon>
        <taxon>Vitaceae</taxon>
        <taxon>Viteae</taxon>
        <taxon>Vitis</taxon>
    </lineage>
</organism>
<keyword evidence="2" id="KW-0732">Signal</keyword>
<evidence type="ECO:0000256" key="2">
    <source>
        <dbReference type="SAM" id="SignalP"/>
    </source>
</evidence>
<dbReference type="InterPro" id="IPR043502">
    <property type="entry name" value="DNA/RNA_pol_sf"/>
</dbReference>
<accession>A0A438J1X2</accession>
<evidence type="ECO:0000259" key="3">
    <source>
        <dbReference type="PROSITE" id="PS50878"/>
    </source>
</evidence>
<dbReference type="Proteomes" id="UP000288805">
    <property type="component" value="Unassembled WGS sequence"/>
</dbReference>
<name>A0A438J1X2_VITVI</name>
<dbReference type="Pfam" id="PF13966">
    <property type="entry name" value="zf-RVT"/>
    <property type="match status" value="1"/>
</dbReference>
<dbReference type="PANTHER" id="PTHR33116:SF78">
    <property type="entry name" value="OS12G0587133 PROTEIN"/>
    <property type="match status" value="1"/>
</dbReference>
<proteinExistence type="predicted"/>
<evidence type="ECO:0000313" key="4">
    <source>
        <dbReference type="EMBL" id="RVX02961.1"/>
    </source>
</evidence>
<evidence type="ECO:0000256" key="1">
    <source>
        <dbReference type="SAM" id="MobiDB-lite"/>
    </source>
</evidence>
<dbReference type="InterPro" id="IPR026960">
    <property type="entry name" value="RVT-Znf"/>
</dbReference>
<dbReference type="PANTHER" id="PTHR33116">
    <property type="entry name" value="REVERSE TRANSCRIPTASE ZINC-BINDING DOMAIN-CONTAINING PROTEIN-RELATED-RELATED"/>
    <property type="match status" value="1"/>
</dbReference>
<dbReference type="InterPro" id="IPR000477">
    <property type="entry name" value="RT_dom"/>
</dbReference>
<dbReference type="SUPFAM" id="SSF56672">
    <property type="entry name" value="DNA/RNA polymerases"/>
    <property type="match status" value="1"/>
</dbReference>
<comment type="caution">
    <text evidence="4">The sequence shown here is derived from an EMBL/GenBank/DDBJ whole genome shotgun (WGS) entry which is preliminary data.</text>
</comment>
<feature type="chain" id="PRO_5019279888" evidence="2">
    <location>
        <begin position="32"/>
        <end position="1100"/>
    </location>
</feature>
<reference evidence="4 5" key="1">
    <citation type="journal article" date="2018" name="PLoS Genet.">
        <title>Population sequencing reveals clonal diversity and ancestral inbreeding in the grapevine cultivar Chardonnay.</title>
        <authorList>
            <person name="Roach M.J."/>
            <person name="Johnson D.L."/>
            <person name="Bohlmann J."/>
            <person name="van Vuuren H.J."/>
            <person name="Jones S.J."/>
            <person name="Pretorius I.S."/>
            <person name="Schmidt S.A."/>
            <person name="Borneman A.R."/>
        </authorList>
    </citation>
    <scope>NUCLEOTIDE SEQUENCE [LARGE SCALE GENOMIC DNA]</scope>
    <source>
        <strain evidence="5">cv. Chardonnay</strain>
        <tissue evidence="4">Leaf</tissue>
    </source>
</reference>
<evidence type="ECO:0000313" key="5">
    <source>
        <dbReference type="Proteomes" id="UP000288805"/>
    </source>
</evidence>
<gene>
    <name evidence="4" type="primary">YTX2_117</name>
    <name evidence="4" type="ORF">CK203_023300</name>
</gene>
<feature type="signal peptide" evidence="2">
    <location>
        <begin position="1"/>
        <end position="31"/>
    </location>
</feature>
<feature type="region of interest" description="Disordered" evidence="1">
    <location>
        <begin position="31"/>
        <end position="116"/>
    </location>
</feature>
<dbReference type="PROSITE" id="PS50878">
    <property type="entry name" value="RT_POL"/>
    <property type="match status" value="1"/>
</dbReference>
<dbReference type="Pfam" id="PF00078">
    <property type="entry name" value="RVT_1"/>
    <property type="match status" value="1"/>
</dbReference>
<feature type="compositionally biased region" description="Basic and acidic residues" evidence="1">
    <location>
        <begin position="31"/>
        <end position="61"/>
    </location>
</feature>
<dbReference type="EMBL" id="QGNW01000068">
    <property type="protein sequence ID" value="RVX02961.1"/>
    <property type="molecule type" value="Genomic_DNA"/>
</dbReference>
<dbReference type="AlphaFoldDB" id="A0A438J1X2"/>
<dbReference type="CDD" id="cd01650">
    <property type="entry name" value="RT_nLTR_like"/>
    <property type="match status" value="1"/>
</dbReference>
<sequence length="1100" mass="123667">MEQWGRVTEINWKMLKLFDLILVALTGKEDGRQGREMGESTRQKSELHTWTDGRKRVEEARSTAGGGSSVGAVGRTKEGRACQKAEIAPAGTRRVNRPTVGNNWSQPPRLEKHGLEGTKPSQLLRGVSLKGPIRLLGQDLGGNQAFFAKGPLHSVDISAKGKAKVDSKDSEAQLRGSTLKCGSNKLWNALLPPSLGCRQGGRSRSEPLTIERSLLVCDALPMEDDFEAGTQLDQCFSASPRHSSGFRKKCFEKGMLPTRGDADQRTLLIAHFLSKGKEKMCNFSKGEDGAGIKGFVGCPHCGSSVTVFSVFSCNQRKRLNSVGYCGMMVVENFEVASHQFSQPSQPFLSPFSVSQLASLNLLSKNFKSVKTKPNTPNPGIVSQGDAELPPMGGFQIEGVLFSDLSTQRVERKGEIEELILREEIHWRQKAKVKWVKDGDNNSKLFHKVANERRNKNFIKFLENERGLVLDNSESITEEILLYFKKLYSSPPGESWRVKCIDWSPILDESASKLDSHFSEEEIFNAIFQLDRDKAPGPDGFTIAVFQDCWDVIKDDLVRVFSEFHNSGIINQNTNASFIVLLPKKSQSNKISDFRSISLITCLYKVIAEVLSGRLRGVLHETIHSTQGAFVQGRQILNAVLIANEIVDEKRRSREERVVFKIDFEKTYDHLKWDFLDHVLEKKGFSSKWRIWMRGCLSSVSYAILVNGNAKGWVKASRGLRQGDPLSPFLFTIVADVLSRMMLKAEEISVLEGFRVGRNRIRVSHLQFADDTIFFANYYAEELQTLKSLLLVFGQISGLKVNLDKSNLFGINLDQNHLSRLALLLKCKAFDWPILYLGLPLGGNSMACGLWDLVIERISRRLDGWKKTYLSFGGRITLVQSCLSHIPSYFLSLFKILASVGAKIERLQRDFLWSGVGEGKRDHLVSWDAVCKPRVKGGLGFGKIPLRNCALLGKWLWRFPRESTTLWHQVILSIYGTHSNGWDANTLVRWSHRCLGRLLHKSFRIFPSILGLFIVKSFFITLSQMPDLSPLFPTKFVWNSQVPFKVKAFAWLVAHKKVNTNDLLQLRRPHKALSPDICKLCMKQGESVDHLFLHCSVALGS</sequence>
<protein>
    <submittedName>
        <fullName evidence="4">Transposon TX1 uncharacterized 149 kDa protein</fullName>
    </submittedName>
</protein>